<name>A0AAV7NUC7_PLEWA</name>
<reference evidence="2" key="1">
    <citation type="journal article" date="2022" name="bioRxiv">
        <title>Sequencing and chromosome-scale assembly of the giantPleurodeles waltlgenome.</title>
        <authorList>
            <person name="Brown T."/>
            <person name="Elewa A."/>
            <person name="Iarovenko S."/>
            <person name="Subramanian E."/>
            <person name="Araus A.J."/>
            <person name="Petzold A."/>
            <person name="Susuki M."/>
            <person name="Suzuki K.-i.T."/>
            <person name="Hayashi T."/>
            <person name="Toyoda A."/>
            <person name="Oliveira C."/>
            <person name="Osipova E."/>
            <person name="Leigh N.D."/>
            <person name="Simon A."/>
            <person name="Yun M.H."/>
        </authorList>
    </citation>
    <scope>NUCLEOTIDE SEQUENCE</scope>
    <source>
        <strain evidence="2">20211129_DDA</strain>
        <tissue evidence="2">Liver</tissue>
    </source>
</reference>
<evidence type="ECO:0000313" key="3">
    <source>
        <dbReference type="Proteomes" id="UP001066276"/>
    </source>
</evidence>
<accession>A0AAV7NUC7</accession>
<comment type="caution">
    <text evidence="2">The sequence shown here is derived from an EMBL/GenBank/DDBJ whole genome shotgun (WGS) entry which is preliminary data.</text>
</comment>
<dbReference type="SUPFAM" id="SSF57997">
    <property type="entry name" value="Tropomyosin"/>
    <property type="match status" value="1"/>
</dbReference>
<dbReference type="AlphaFoldDB" id="A0AAV7NUC7"/>
<dbReference type="EMBL" id="JANPWB010000012">
    <property type="protein sequence ID" value="KAJ1118555.1"/>
    <property type="molecule type" value="Genomic_DNA"/>
</dbReference>
<gene>
    <name evidence="2" type="ORF">NDU88_006746</name>
</gene>
<protein>
    <submittedName>
        <fullName evidence="2">Uncharacterized protein</fullName>
    </submittedName>
</protein>
<keyword evidence="3" id="KW-1185">Reference proteome</keyword>
<feature type="coiled-coil region" evidence="1">
    <location>
        <begin position="54"/>
        <end position="81"/>
    </location>
</feature>
<keyword evidence="1" id="KW-0175">Coiled coil</keyword>
<dbReference type="Proteomes" id="UP001066276">
    <property type="component" value="Chromosome 8"/>
</dbReference>
<sequence>MVTLLKVIQDSREAVESKVDGVCMHLSLVHQDLRRMADRVTETETRVSTAEDTLTTLQTRVSQLTSKVTGLEERAEDAKNRSRRKSSWRGIFDYTLLLADWCAGQQAQRPTWRLNAWYLKSPECAKFVEEKLEAFFCYNEGSVDSKAMLWAASKPAMCGIIKSSSGDRRKPEGEMCSARGQATRVGGPDWALRYTGGAASTGPGAV</sequence>
<organism evidence="2 3">
    <name type="scientific">Pleurodeles waltl</name>
    <name type="common">Iberian ribbed newt</name>
    <dbReference type="NCBI Taxonomy" id="8319"/>
    <lineage>
        <taxon>Eukaryota</taxon>
        <taxon>Metazoa</taxon>
        <taxon>Chordata</taxon>
        <taxon>Craniata</taxon>
        <taxon>Vertebrata</taxon>
        <taxon>Euteleostomi</taxon>
        <taxon>Amphibia</taxon>
        <taxon>Batrachia</taxon>
        <taxon>Caudata</taxon>
        <taxon>Salamandroidea</taxon>
        <taxon>Salamandridae</taxon>
        <taxon>Pleurodelinae</taxon>
        <taxon>Pleurodeles</taxon>
    </lineage>
</organism>
<proteinExistence type="predicted"/>
<evidence type="ECO:0000256" key="1">
    <source>
        <dbReference type="SAM" id="Coils"/>
    </source>
</evidence>
<evidence type="ECO:0000313" key="2">
    <source>
        <dbReference type="EMBL" id="KAJ1118555.1"/>
    </source>
</evidence>
<dbReference type="Gene3D" id="1.20.5.340">
    <property type="match status" value="1"/>
</dbReference>